<dbReference type="Gene3D" id="1.20.5.340">
    <property type="match status" value="1"/>
</dbReference>
<dbReference type="EMBL" id="JAYKXP010000006">
    <property type="protein sequence ID" value="KAK7056792.1"/>
    <property type="molecule type" value="Genomic_DNA"/>
</dbReference>
<organism evidence="2 3">
    <name type="scientific">Paramarasmius palmivorus</name>
    <dbReference type="NCBI Taxonomy" id="297713"/>
    <lineage>
        <taxon>Eukaryota</taxon>
        <taxon>Fungi</taxon>
        <taxon>Dikarya</taxon>
        <taxon>Basidiomycota</taxon>
        <taxon>Agaricomycotina</taxon>
        <taxon>Agaricomycetes</taxon>
        <taxon>Agaricomycetidae</taxon>
        <taxon>Agaricales</taxon>
        <taxon>Marasmiineae</taxon>
        <taxon>Marasmiaceae</taxon>
        <taxon>Paramarasmius</taxon>
    </lineage>
</organism>
<evidence type="ECO:0000313" key="3">
    <source>
        <dbReference type="Proteomes" id="UP001383192"/>
    </source>
</evidence>
<evidence type="ECO:0000313" key="2">
    <source>
        <dbReference type="EMBL" id="KAK7056792.1"/>
    </source>
</evidence>
<comment type="caution">
    <text evidence="2">The sequence shown here is derived from an EMBL/GenBank/DDBJ whole genome shotgun (WGS) entry which is preliminary data.</text>
</comment>
<protein>
    <submittedName>
        <fullName evidence="2">Uncharacterized protein</fullName>
    </submittedName>
</protein>
<name>A0AAW0DXZ3_9AGAR</name>
<evidence type="ECO:0000256" key="1">
    <source>
        <dbReference type="SAM" id="Coils"/>
    </source>
</evidence>
<proteinExistence type="predicted"/>
<reference evidence="2 3" key="1">
    <citation type="submission" date="2024-01" db="EMBL/GenBank/DDBJ databases">
        <title>A draft genome for a cacao thread blight-causing isolate of Paramarasmius palmivorus.</title>
        <authorList>
            <person name="Baruah I.K."/>
            <person name="Bukari Y."/>
            <person name="Amoako-Attah I."/>
            <person name="Meinhardt L.W."/>
            <person name="Bailey B.A."/>
            <person name="Cohen S.P."/>
        </authorList>
    </citation>
    <scope>NUCLEOTIDE SEQUENCE [LARGE SCALE GENOMIC DNA]</scope>
    <source>
        <strain evidence="2 3">GH-12</strain>
    </source>
</reference>
<keyword evidence="3" id="KW-1185">Reference proteome</keyword>
<keyword evidence="1" id="KW-0175">Coiled coil</keyword>
<dbReference type="SUPFAM" id="SSF57997">
    <property type="entry name" value="Tropomyosin"/>
    <property type="match status" value="1"/>
</dbReference>
<dbReference type="Proteomes" id="UP001383192">
    <property type="component" value="Unassembled WGS sequence"/>
</dbReference>
<sequence length="113" mass="12750">MASIANTFQPVTEMGQKCHPEKARTLNAELQRLTEDIDALKEGLDILERNLQALDTRLASLSDDMDLLEENLNKSLEARYQTNEHALQGVGTLDLNHWGKLASRKKSRLPNTH</sequence>
<accession>A0AAW0DXZ3</accession>
<gene>
    <name evidence="2" type="ORF">VNI00_002509</name>
</gene>
<dbReference type="AlphaFoldDB" id="A0AAW0DXZ3"/>
<feature type="coiled-coil region" evidence="1">
    <location>
        <begin position="23"/>
        <end position="78"/>
    </location>
</feature>